<name>A0ACB8RHK0_9AGAM</name>
<reference evidence="1" key="2">
    <citation type="journal article" date="2022" name="New Phytol.">
        <title>Evolutionary transition to the ectomycorrhizal habit in the genomes of a hyperdiverse lineage of mushroom-forming fungi.</title>
        <authorList>
            <person name="Looney B."/>
            <person name="Miyauchi S."/>
            <person name="Morin E."/>
            <person name="Drula E."/>
            <person name="Courty P.E."/>
            <person name="Kohler A."/>
            <person name="Kuo A."/>
            <person name="LaButti K."/>
            <person name="Pangilinan J."/>
            <person name="Lipzen A."/>
            <person name="Riley R."/>
            <person name="Andreopoulos W."/>
            <person name="He G."/>
            <person name="Johnson J."/>
            <person name="Nolan M."/>
            <person name="Tritt A."/>
            <person name="Barry K.W."/>
            <person name="Grigoriev I.V."/>
            <person name="Nagy L.G."/>
            <person name="Hibbett D."/>
            <person name="Henrissat B."/>
            <person name="Matheny P.B."/>
            <person name="Labbe J."/>
            <person name="Martin F.M."/>
        </authorList>
    </citation>
    <scope>NUCLEOTIDE SEQUENCE</scope>
    <source>
        <strain evidence="1">FP105234-sp</strain>
    </source>
</reference>
<reference evidence="1" key="1">
    <citation type="submission" date="2021-02" db="EMBL/GenBank/DDBJ databases">
        <authorList>
            <consortium name="DOE Joint Genome Institute"/>
            <person name="Ahrendt S."/>
            <person name="Looney B.P."/>
            <person name="Miyauchi S."/>
            <person name="Morin E."/>
            <person name="Drula E."/>
            <person name="Courty P.E."/>
            <person name="Chicoki N."/>
            <person name="Fauchery L."/>
            <person name="Kohler A."/>
            <person name="Kuo A."/>
            <person name="Labutti K."/>
            <person name="Pangilinan J."/>
            <person name="Lipzen A."/>
            <person name="Riley R."/>
            <person name="Andreopoulos W."/>
            <person name="He G."/>
            <person name="Johnson J."/>
            <person name="Barry K.W."/>
            <person name="Grigoriev I.V."/>
            <person name="Nagy L."/>
            <person name="Hibbett D."/>
            <person name="Henrissat B."/>
            <person name="Matheny P.B."/>
            <person name="Labbe J."/>
            <person name="Martin F."/>
        </authorList>
    </citation>
    <scope>NUCLEOTIDE SEQUENCE</scope>
    <source>
        <strain evidence="1">FP105234-sp</strain>
    </source>
</reference>
<protein>
    <submittedName>
        <fullName evidence="1">Uncharacterized protein</fullName>
    </submittedName>
</protein>
<evidence type="ECO:0000313" key="1">
    <source>
        <dbReference type="EMBL" id="KAI0043704.1"/>
    </source>
</evidence>
<keyword evidence="2" id="KW-1185">Reference proteome</keyword>
<evidence type="ECO:0000313" key="2">
    <source>
        <dbReference type="Proteomes" id="UP000814033"/>
    </source>
</evidence>
<organism evidence="1 2">
    <name type="scientific">Auriscalpium vulgare</name>
    <dbReference type="NCBI Taxonomy" id="40419"/>
    <lineage>
        <taxon>Eukaryota</taxon>
        <taxon>Fungi</taxon>
        <taxon>Dikarya</taxon>
        <taxon>Basidiomycota</taxon>
        <taxon>Agaricomycotina</taxon>
        <taxon>Agaricomycetes</taxon>
        <taxon>Russulales</taxon>
        <taxon>Auriscalpiaceae</taxon>
        <taxon>Auriscalpium</taxon>
    </lineage>
</organism>
<gene>
    <name evidence="1" type="ORF">FA95DRAFT_1609151</name>
</gene>
<sequence>MATTPLDIHMVVIEWVYQSSQHAAIDYPTLRACALVCRAWTPVAQRLLFRRVPIPKRQLPTIHSTIVALFVRTLRNAPHLAAHVRSFHFDLVKTKSTVSDAMEALALCTNVDGITANLYGTDSSFAALIAQLDTLPVRPSFLSVSGRDSFVDRIMQIWPSIRILDMGAIAISDMHVRMPRELQALSTRSSPTRTYGFGPKTVAPMLRDLEIECHDGMSSLVAAALVSSGVAPQLRSLCLLGHGAEVPPPAVLEELAALESFVLDRLPTEACGLPKNLRHLGYHFHGIGHERIEKLHILLDVARTLPKLNMFTATRQSSQVVLEEIERWCLEGGFEFVVYPEPACFPRPRHVDWI</sequence>
<dbReference type="Proteomes" id="UP000814033">
    <property type="component" value="Unassembled WGS sequence"/>
</dbReference>
<comment type="caution">
    <text evidence="1">The sequence shown here is derived from an EMBL/GenBank/DDBJ whole genome shotgun (WGS) entry which is preliminary data.</text>
</comment>
<proteinExistence type="predicted"/>
<accession>A0ACB8RHK0</accession>
<dbReference type="EMBL" id="MU276007">
    <property type="protein sequence ID" value="KAI0043704.1"/>
    <property type="molecule type" value="Genomic_DNA"/>
</dbReference>